<dbReference type="Gene3D" id="3.40.50.2300">
    <property type="match status" value="1"/>
</dbReference>
<dbReference type="InterPro" id="IPR000014">
    <property type="entry name" value="PAS"/>
</dbReference>
<keyword evidence="3 4" id="KW-0597">Phosphoprotein</keyword>
<dbReference type="Pfam" id="PF13426">
    <property type="entry name" value="PAS_9"/>
    <property type="match status" value="1"/>
</dbReference>
<gene>
    <name evidence="10" type="ORF">NJF43_04370</name>
</gene>
<feature type="modified residue" description="4-aspartylphosphate" evidence="4">
    <location>
        <position position="441"/>
    </location>
</feature>
<dbReference type="InterPro" id="IPR035965">
    <property type="entry name" value="PAS-like_dom_sf"/>
</dbReference>
<dbReference type="SUPFAM" id="SSF55874">
    <property type="entry name" value="ATPase domain of HSP90 chaperone/DNA topoisomerase II/histidine kinase"/>
    <property type="match status" value="1"/>
</dbReference>
<dbReference type="EMBL" id="JAMYBS010000003">
    <property type="protein sequence ID" value="MCO7543989.1"/>
    <property type="molecule type" value="Genomic_DNA"/>
</dbReference>
<evidence type="ECO:0000259" key="6">
    <source>
        <dbReference type="PROSITE" id="PS50109"/>
    </source>
</evidence>
<evidence type="ECO:0000256" key="4">
    <source>
        <dbReference type="PROSITE-ProRule" id="PRU00169"/>
    </source>
</evidence>
<dbReference type="SMART" id="SM00387">
    <property type="entry name" value="HATPase_c"/>
    <property type="match status" value="1"/>
</dbReference>
<reference evidence="10" key="1">
    <citation type="submission" date="2022-06" db="EMBL/GenBank/DDBJ databases">
        <title>Detection of beta-lactamases in bacteria of animal origin.</title>
        <authorList>
            <person name="Mlynarcik P."/>
            <person name="Zdarska V."/>
            <person name="Chudobova H."/>
            <person name="Prochazkova P."/>
            <person name="Hricova K."/>
            <person name="Mezerova K."/>
            <person name="Bardon J."/>
            <person name="Dolejska M."/>
            <person name="Sukkar I."/>
            <person name="Kolar M."/>
        </authorList>
    </citation>
    <scope>NUCLEOTIDE SEQUENCE</scope>
    <source>
        <strain evidence="10">S 300-3</strain>
    </source>
</reference>
<dbReference type="InterPro" id="IPR036097">
    <property type="entry name" value="HisK_dim/P_sf"/>
</dbReference>
<dbReference type="InterPro" id="IPR005467">
    <property type="entry name" value="His_kinase_dom"/>
</dbReference>
<name>A0AA41WEC3_9GAMM</name>
<dbReference type="InterPro" id="IPR003594">
    <property type="entry name" value="HATPase_dom"/>
</dbReference>
<dbReference type="SUPFAM" id="SSF52172">
    <property type="entry name" value="CheY-like"/>
    <property type="match status" value="1"/>
</dbReference>
<dbReference type="InterPro" id="IPR003661">
    <property type="entry name" value="HisK_dim/P_dom"/>
</dbReference>
<evidence type="ECO:0000313" key="11">
    <source>
        <dbReference type="Proteomes" id="UP001165292"/>
    </source>
</evidence>
<evidence type="ECO:0000259" key="9">
    <source>
        <dbReference type="PROSITE" id="PS50113"/>
    </source>
</evidence>
<dbReference type="AlphaFoldDB" id="A0AA41WEC3"/>
<dbReference type="SMART" id="SM00448">
    <property type="entry name" value="REC"/>
    <property type="match status" value="1"/>
</dbReference>
<dbReference type="PROSITE" id="PS50112">
    <property type="entry name" value="PAS"/>
    <property type="match status" value="1"/>
</dbReference>
<dbReference type="Gene3D" id="3.30.565.10">
    <property type="entry name" value="Histidine kinase-like ATPase, C-terminal domain"/>
    <property type="match status" value="1"/>
</dbReference>
<dbReference type="SUPFAM" id="SSF47384">
    <property type="entry name" value="Homodimeric domain of signal transducing histidine kinase"/>
    <property type="match status" value="1"/>
</dbReference>
<evidence type="ECO:0000256" key="2">
    <source>
        <dbReference type="ARBA" id="ARBA00012438"/>
    </source>
</evidence>
<dbReference type="Proteomes" id="UP001165292">
    <property type="component" value="Unassembled WGS sequence"/>
</dbReference>
<dbReference type="EC" id="2.7.13.3" evidence="2"/>
<feature type="domain" description="Response regulatory" evidence="7">
    <location>
        <begin position="391"/>
        <end position="503"/>
    </location>
</feature>
<evidence type="ECO:0000256" key="3">
    <source>
        <dbReference type="ARBA" id="ARBA00022553"/>
    </source>
</evidence>
<dbReference type="InterPro" id="IPR004358">
    <property type="entry name" value="Sig_transdc_His_kin-like_C"/>
</dbReference>
<dbReference type="InterPro" id="IPR001789">
    <property type="entry name" value="Sig_transdc_resp-reg_receiver"/>
</dbReference>
<dbReference type="Pfam" id="PF00072">
    <property type="entry name" value="Response_reg"/>
    <property type="match status" value="1"/>
</dbReference>
<evidence type="ECO:0000259" key="7">
    <source>
        <dbReference type="PROSITE" id="PS50110"/>
    </source>
</evidence>
<protein>
    <recommendedName>
        <fullName evidence="2">histidine kinase</fullName>
        <ecNumber evidence="2">2.7.13.3</ecNumber>
    </recommendedName>
</protein>
<dbReference type="InterPro" id="IPR011006">
    <property type="entry name" value="CheY-like_superfamily"/>
</dbReference>
<dbReference type="PANTHER" id="PTHR43065:SF49">
    <property type="entry name" value="HISTIDINE KINASE"/>
    <property type="match status" value="1"/>
</dbReference>
<dbReference type="CDD" id="cd00130">
    <property type="entry name" value="PAS"/>
    <property type="match status" value="1"/>
</dbReference>
<dbReference type="PROSITE" id="PS50109">
    <property type="entry name" value="HIS_KIN"/>
    <property type="match status" value="1"/>
</dbReference>
<dbReference type="InterPro" id="IPR000700">
    <property type="entry name" value="PAS-assoc_C"/>
</dbReference>
<feature type="domain" description="Histidine kinase" evidence="6">
    <location>
        <begin position="158"/>
        <end position="375"/>
    </location>
</feature>
<dbReference type="Pfam" id="PF02518">
    <property type="entry name" value="HATPase_c"/>
    <property type="match status" value="1"/>
</dbReference>
<organism evidence="10 11">
    <name type="scientific">Stutzerimonas nitrititolerans</name>
    <dbReference type="NCBI Taxonomy" id="2482751"/>
    <lineage>
        <taxon>Bacteria</taxon>
        <taxon>Pseudomonadati</taxon>
        <taxon>Pseudomonadota</taxon>
        <taxon>Gammaproteobacteria</taxon>
        <taxon>Pseudomonadales</taxon>
        <taxon>Pseudomonadaceae</taxon>
        <taxon>Stutzerimonas</taxon>
    </lineage>
</organism>
<comment type="caution">
    <text evidence="10">The sequence shown here is derived from an EMBL/GenBank/DDBJ whole genome shotgun (WGS) entry which is preliminary data.</text>
</comment>
<comment type="catalytic activity">
    <reaction evidence="1">
        <text>ATP + protein L-histidine = ADP + protein N-phospho-L-histidine.</text>
        <dbReference type="EC" id="2.7.13.3"/>
    </reaction>
</comment>
<feature type="domain" description="PAC" evidence="9">
    <location>
        <begin position="80"/>
        <end position="138"/>
    </location>
</feature>
<dbReference type="PROSITE" id="PS50113">
    <property type="entry name" value="PAC"/>
    <property type="match status" value="1"/>
</dbReference>
<dbReference type="SUPFAM" id="SSF55785">
    <property type="entry name" value="PYP-like sensor domain (PAS domain)"/>
    <property type="match status" value="1"/>
</dbReference>
<evidence type="ECO:0000256" key="1">
    <source>
        <dbReference type="ARBA" id="ARBA00000085"/>
    </source>
</evidence>
<accession>A0AA41WEC3</accession>
<dbReference type="PROSITE" id="PS50110">
    <property type="entry name" value="RESPONSE_REGULATORY"/>
    <property type="match status" value="1"/>
</dbReference>
<dbReference type="Pfam" id="PF00512">
    <property type="entry name" value="HisKA"/>
    <property type="match status" value="1"/>
</dbReference>
<feature type="coiled-coil region" evidence="5">
    <location>
        <begin position="122"/>
        <end position="149"/>
    </location>
</feature>
<dbReference type="NCBIfam" id="TIGR00229">
    <property type="entry name" value="sensory_box"/>
    <property type="match status" value="1"/>
</dbReference>
<dbReference type="Gene3D" id="3.30.450.20">
    <property type="entry name" value="PAS domain"/>
    <property type="match status" value="1"/>
</dbReference>
<evidence type="ECO:0000313" key="10">
    <source>
        <dbReference type="EMBL" id="MCO7543989.1"/>
    </source>
</evidence>
<dbReference type="SMART" id="SM00388">
    <property type="entry name" value="HisKA"/>
    <property type="match status" value="1"/>
</dbReference>
<sequence>MRTPKTRFQLPAENYEMLVNAVVDYAIYMLSPEGHVISWNSGAERIKGYHRDDILGEHFSCFFTEEDRAAGRPDRALSVALREGRFLDEGWRLRKDGSRFWALTVLDTVYDKQGKLIGLAKITRDITERREAQQRLDEAREQLMQAQKLEALGQFTGGLAHDFNNLLTIIRGATDLGARQTTDPRLLRQLETIRTAVDSGASITRRLLDFARRQPLQTQLIEPSATLQNTLQLLRQSLRNDIKLTSDIAPSLPRVRVDPSLLELSLLNLTINARDAIAQTGTIHLSAYPYELNGELDELHGQFVAIALRDDGSGIPPELCSRIFEPFFTTKQFGKGTGLGLSQAYGFARQSSGTVQVQSTPGHGTTVTLYLPVDRAGSRRAEEASDSDAKRILLVEDDQHLAVVAGDMLEMMGFDVSIAHSANEALQLINRLPRIDLLFSDIVMPGGTNGLELANHIRERRPELPILLASGFSNAQQKDALIYPLLDKPYTYEKLADALHELL</sequence>
<evidence type="ECO:0000259" key="8">
    <source>
        <dbReference type="PROSITE" id="PS50112"/>
    </source>
</evidence>
<proteinExistence type="predicted"/>
<dbReference type="PRINTS" id="PR00344">
    <property type="entry name" value="BCTRLSENSOR"/>
</dbReference>
<keyword evidence="5" id="KW-0175">Coiled coil</keyword>
<dbReference type="GO" id="GO:0000155">
    <property type="term" value="F:phosphorelay sensor kinase activity"/>
    <property type="evidence" value="ECO:0007669"/>
    <property type="project" value="InterPro"/>
</dbReference>
<dbReference type="PANTHER" id="PTHR43065">
    <property type="entry name" value="SENSOR HISTIDINE KINASE"/>
    <property type="match status" value="1"/>
</dbReference>
<feature type="domain" description="PAS" evidence="8">
    <location>
        <begin position="11"/>
        <end position="84"/>
    </location>
</feature>
<dbReference type="Gene3D" id="1.10.287.130">
    <property type="match status" value="1"/>
</dbReference>
<dbReference type="CDD" id="cd00082">
    <property type="entry name" value="HisKA"/>
    <property type="match status" value="1"/>
</dbReference>
<dbReference type="InterPro" id="IPR036890">
    <property type="entry name" value="HATPase_C_sf"/>
</dbReference>
<evidence type="ECO:0000256" key="5">
    <source>
        <dbReference type="SAM" id="Coils"/>
    </source>
</evidence>